<comment type="caution">
    <text evidence="2">The sequence shown here is derived from an EMBL/GenBank/DDBJ whole genome shotgun (WGS) entry which is preliminary data.</text>
</comment>
<name>A0A8H6YYX8_9AGAR</name>
<evidence type="ECO:0000256" key="1">
    <source>
        <dbReference type="SAM" id="MobiDB-lite"/>
    </source>
</evidence>
<evidence type="ECO:0000313" key="2">
    <source>
        <dbReference type="EMBL" id="KAF7366831.1"/>
    </source>
</evidence>
<evidence type="ECO:0000313" key="3">
    <source>
        <dbReference type="Proteomes" id="UP000623467"/>
    </source>
</evidence>
<keyword evidence="3" id="KW-1185">Reference proteome</keyword>
<dbReference type="EMBL" id="JACAZH010000006">
    <property type="protein sequence ID" value="KAF7366831.1"/>
    <property type="molecule type" value="Genomic_DNA"/>
</dbReference>
<reference evidence="2" key="1">
    <citation type="submission" date="2020-05" db="EMBL/GenBank/DDBJ databases">
        <title>Mycena genomes resolve the evolution of fungal bioluminescence.</title>
        <authorList>
            <person name="Tsai I.J."/>
        </authorList>
    </citation>
    <scope>NUCLEOTIDE SEQUENCE</scope>
    <source>
        <strain evidence="2">160909Yilan</strain>
    </source>
</reference>
<proteinExistence type="predicted"/>
<dbReference type="AlphaFoldDB" id="A0A8H6YYX8"/>
<gene>
    <name evidence="2" type="ORF">MSAN_00941500</name>
</gene>
<accession>A0A8H6YYX8</accession>
<dbReference type="Proteomes" id="UP000623467">
    <property type="component" value="Unassembled WGS sequence"/>
</dbReference>
<protein>
    <submittedName>
        <fullName evidence="2">Uncharacterized protein</fullName>
    </submittedName>
</protein>
<sequence>MFPVVFHPAAFRLCEHSSRRLSSFSFPLFLVALRPPRLPCPKFKSRPPTPAHAHPPAFIDISRDALQPPRPTSHASRSGSSATAGSMQAGSPRLPNRTCPPACGATNDAPEPACVHDSPWVDVHRPPRRRAR</sequence>
<feature type="compositionally biased region" description="Low complexity" evidence="1">
    <location>
        <begin position="72"/>
        <end position="86"/>
    </location>
</feature>
<feature type="region of interest" description="Disordered" evidence="1">
    <location>
        <begin position="40"/>
        <end position="132"/>
    </location>
</feature>
<organism evidence="2 3">
    <name type="scientific">Mycena sanguinolenta</name>
    <dbReference type="NCBI Taxonomy" id="230812"/>
    <lineage>
        <taxon>Eukaryota</taxon>
        <taxon>Fungi</taxon>
        <taxon>Dikarya</taxon>
        <taxon>Basidiomycota</taxon>
        <taxon>Agaricomycotina</taxon>
        <taxon>Agaricomycetes</taxon>
        <taxon>Agaricomycetidae</taxon>
        <taxon>Agaricales</taxon>
        <taxon>Marasmiineae</taxon>
        <taxon>Mycenaceae</taxon>
        <taxon>Mycena</taxon>
    </lineage>
</organism>